<protein>
    <submittedName>
        <fullName evidence="7">Xylan 1,4-beta-xylosidase</fullName>
    </submittedName>
</protein>
<feature type="domain" description="Beta-xylosidase C-terminal Concanavalin A-like" evidence="6">
    <location>
        <begin position="357"/>
        <end position="553"/>
    </location>
</feature>
<organism evidence="7 8">
    <name type="scientific">Deinococcus daejeonensis</name>
    <dbReference type="NCBI Taxonomy" id="1007098"/>
    <lineage>
        <taxon>Bacteria</taxon>
        <taxon>Thermotogati</taxon>
        <taxon>Deinococcota</taxon>
        <taxon>Deinococci</taxon>
        <taxon>Deinococcales</taxon>
        <taxon>Deinococcaceae</taxon>
        <taxon>Deinococcus</taxon>
    </lineage>
</organism>
<dbReference type="PANTHER" id="PTHR42812:SF12">
    <property type="entry name" value="BETA-XYLOSIDASE-RELATED"/>
    <property type="match status" value="1"/>
</dbReference>
<name>A0ABQ2J8C0_9DEIO</name>
<dbReference type="Proteomes" id="UP000645517">
    <property type="component" value="Unassembled WGS sequence"/>
</dbReference>
<reference evidence="8" key="1">
    <citation type="journal article" date="2019" name="Int. J. Syst. Evol. Microbiol.">
        <title>The Global Catalogue of Microorganisms (GCM) 10K type strain sequencing project: providing services to taxonomists for standard genome sequencing and annotation.</title>
        <authorList>
            <consortium name="The Broad Institute Genomics Platform"/>
            <consortium name="The Broad Institute Genome Sequencing Center for Infectious Disease"/>
            <person name="Wu L."/>
            <person name="Ma J."/>
        </authorList>
    </citation>
    <scope>NUCLEOTIDE SEQUENCE [LARGE SCALE GENOMIC DNA]</scope>
    <source>
        <strain evidence="8">JCM 16918</strain>
    </source>
</reference>
<gene>
    <name evidence="7" type="ORF">GCM10010842_27000</name>
</gene>
<dbReference type="EMBL" id="BMOR01000013">
    <property type="protein sequence ID" value="GGN41386.1"/>
    <property type="molecule type" value="Genomic_DNA"/>
</dbReference>
<dbReference type="CDD" id="cd09000">
    <property type="entry name" value="GH43_SXA-like"/>
    <property type="match status" value="1"/>
</dbReference>
<evidence type="ECO:0000313" key="8">
    <source>
        <dbReference type="Proteomes" id="UP000645517"/>
    </source>
</evidence>
<dbReference type="InterPro" id="IPR041542">
    <property type="entry name" value="GH43_C2"/>
</dbReference>
<dbReference type="InterPro" id="IPR051795">
    <property type="entry name" value="Glycosyl_Hydrlase_43"/>
</dbReference>
<evidence type="ECO:0000256" key="5">
    <source>
        <dbReference type="SAM" id="MobiDB-lite"/>
    </source>
</evidence>
<dbReference type="Pfam" id="PF17851">
    <property type="entry name" value="GH43_C2"/>
    <property type="match status" value="1"/>
</dbReference>
<sequence length="557" mass="61250">MTDTLATAQPSTGSAPAPATVSAPVPTTVTVTNPVLPGFHPDPSLLRVGEDYYLATSTFQWYPGVAIYHSRDLVHWRLAARPLARLSQLDMRGNADSGGIWAPCLSHDGEQFHLIYTDVKSWGITEPFKDSHNYLVTAPAIEGPWSEPVYLNSSGFDPSLFHDVAEDGDGRKWLLNMRWDHRAGRNPFAGIVAQEYSPAEGRLVGPRTTIFTGTDLKVTEGPHVYKKDGWYYLLTAEGGTSWEHAVTLARSRDLLGPYEVHPHNPLITAVDDPGLPIQKSGHASLTDTPDGRWVLAHLCGRPLTPRGECPLGRETALQGLDWPEGEWPRLTGGGHHPALHATLPALPPHPWPEVPARDDFRGEALRPEWLTLRAPAAELGVRLDEGGLVLPGREALMSRHHVALVGRRLQSLRGRLRTELSFDPRDFQQMAGVCAYYDSRNWVYARVSRDEAAGRALNVTSCENGVYREHLTQDMPLGESGRVGLEVRYRGDTFGIAYRTNGGWTPVGPAFSAGLLSDEHCGGLSFTGTFLALTCQDLSGERREATFHWAEYTEGDA</sequence>
<dbReference type="InterPro" id="IPR006710">
    <property type="entry name" value="Glyco_hydro_43"/>
</dbReference>
<comment type="similarity">
    <text evidence="1 4">Belongs to the glycosyl hydrolase 43 family.</text>
</comment>
<dbReference type="PANTHER" id="PTHR42812">
    <property type="entry name" value="BETA-XYLOSIDASE"/>
    <property type="match status" value="1"/>
</dbReference>
<dbReference type="Gene3D" id="2.115.10.20">
    <property type="entry name" value="Glycosyl hydrolase domain, family 43"/>
    <property type="match status" value="1"/>
</dbReference>
<keyword evidence="2 4" id="KW-0378">Hydrolase</keyword>
<evidence type="ECO:0000313" key="7">
    <source>
        <dbReference type="EMBL" id="GGN41386.1"/>
    </source>
</evidence>
<dbReference type="InterPro" id="IPR013320">
    <property type="entry name" value="ConA-like_dom_sf"/>
</dbReference>
<dbReference type="Gene3D" id="2.60.120.200">
    <property type="match status" value="1"/>
</dbReference>
<evidence type="ECO:0000256" key="3">
    <source>
        <dbReference type="ARBA" id="ARBA00023295"/>
    </source>
</evidence>
<dbReference type="RefSeq" id="WP_229782171.1">
    <property type="nucleotide sequence ID" value="NZ_BMOR01000013.1"/>
</dbReference>
<proteinExistence type="inferred from homology"/>
<dbReference type="Pfam" id="PF04616">
    <property type="entry name" value="Glyco_hydro_43"/>
    <property type="match status" value="1"/>
</dbReference>
<keyword evidence="3 4" id="KW-0326">Glycosidase</keyword>
<dbReference type="InterPro" id="IPR023296">
    <property type="entry name" value="Glyco_hydro_beta-prop_sf"/>
</dbReference>
<evidence type="ECO:0000259" key="6">
    <source>
        <dbReference type="Pfam" id="PF17851"/>
    </source>
</evidence>
<accession>A0ABQ2J8C0</accession>
<feature type="region of interest" description="Disordered" evidence="5">
    <location>
        <begin position="1"/>
        <end position="23"/>
    </location>
</feature>
<dbReference type="SUPFAM" id="SSF49899">
    <property type="entry name" value="Concanavalin A-like lectins/glucanases"/>
    <property type="match status" value="1"/>
</dbReference>
<evidence type="ECO:0000256" key="2">
    <source>
        <dbReference type="ARBA" id="ARBA00022801"/>
    </source>
</evidence>
<evidence type="ECO:0000256" key="4">
    <source>
        <dbReference type="RuleBase" id="RU361187"/>
    </source>
</evidence>
<keyword evidence="8" id="KW-1185">Reference proteome</keyword>
<comment type="caution">
    <text evidence="7">The sequence shown here is derived from an EMBL/GenBank/DDBJ whole genome shotgun (WGS) entry which is preliminary data.</text>
</comment>
<dbReference type="SUPFAM" id="SSF75005">
    <property type="entry name" value="Arabinanase/levansucrase/invertase"/>
    <property type="match status" value="1"/>
</dbReference>
<evidence type="ECO:0000256" key="1">
    <source>
        <dbReference type="ARBA" id="ARBA00009865"/>
    </source>
</evidence>